<reference evidence="2" key="1">
    <citation type="submission" date="2024-02" db="EMBL/GenBank/DDBJ databases">
        <authorList>
            <consortium name="ELIXIR-Norway"/>
            <consortium name="Elixir Norway"/>
        </authorList>
    </citation>
    <scope>NUCLEOTIDE SEQUENCE</scope>
</reference>
<dbReference type="InterPro" id="IPR040424">
    <property type="entry name" value="Smn1"/>
</dbReference>
<keyword evidence="3" id="KW-1185">Reference proteome</keyword>
<evidence type="ECO:0000256" key="1">
    <source>
        <dbReference type="SAM" id="MobiDB-lite"/>
    </source>
</evidence>
<proteinExistence type="predicted"/>
<name>A0ABP0X6I4_9BRYO</name>
<dbReference type="PANTHER" id="PTHR39267">
    <property type="entry name" value="SURVIVAL MOTOR NEURON-LIKE PROTEIN 1"/>
    <property type="match status" value="1"/>
</dbReference>
<feature type="region of interest" description="Disordered" evidence="1">
    <location>
        <begin position="276"/>
        <end position="351"/>
    </location>
</feature>
<gene>
    <name evidence="2" type="ORF">CSSPJE1EN1_LOCUS19514</name>
</gene>
<feature type="compositionally biased region" description="Basic and acidic residues" evidence="1">
    <location>
        <begin position="293"/>
        <end position="308"/>
    </location>
</feature>
<feature type="compositionally biased region" description="Basic and acidic residues" evidence="1">
    <location>
        <begin position="93"/>
        <end position="102"/>
    </location>
</feature>
<evidence type="ECO:0000313" key="3">
    <source>
        <dbReference type="Proteomes" id="UP001497444"/>
    </source>
</evidence>
<feature type="compositionally biased region" description="Basic and acidic residues" evidence="1">
    <location>
        <begin position="438"/>
        <end position="447"/>
    </location>
</feature>
<protein>
    <submittedName>
        <fullName evidence="2">Uncharacterized protein</fullName>
    </submittedName>
</protein>
<sequence>MSAVWDDSALIDAITNALAKCLIDAFNNAMAKYLEKHEVVGKSSKTNQRKLDTKVAGGHDDQKNSNDSSLQIWEEEVRREQTEDDADISVPPTHEEDAEKAGVDMKQHPTINAFNKAMAKDPDPTGLCSKSSGTMSAVWDDWGLIDAFNKAMAKYPEKHEVVGKSSKTNQRMLETKVAGGHDDHKNSNDSSLQIREEEVRKEQTEDDADISVPPTHEEDADKATVDMKQRPIINAFNKAMAKYPDPTGLCSKSSGTMSLVWDKSAFMDALNKAMAKDPEKHEVVGKSSKTNQRKLDTKVAGGHDDQKNSNDSSLQIREEEVRKEQTEDDADISVPPTHEEDAEKAGVDMKQPPIINAFNKAMAKDPDPTGLCSKSSGTMSAVWDDSAFVNALNKAMANHPEKHEVVGKSSKTNQRKLETKVAGGHDDHKNSNDSSLQIREEEVRKEQTEDDADISVPPTHEEDAHKAAVDMKQHPCQETYSANLEEQQAPTRPIDEVEKAAELEWQPWHQVWQQLQELEQQQNMLYQQLYHLGAYPMGQGTSSLQPSTDNGTTEQLTAAHVDVSNAHYFPYHSAHAQGWASYPSPPFYQACWSCRQPHEPLATAPCLAQYGHDSHLGNPCQVARPPSVKDPAAFATMVATEAVGAVKSGVSVKNASTSGTNPEEEKDGISEMLLAWFQAGYSTARYLERQG</sequence>
<feature type="region of interest" description="Disordered" evidence="1">
    <location>
        <begin position="176"/>
        <end position="222"/>
    </location>
</feature>
<feature type="compositionally biased region" description="Basic and acidic residues" evidence="1">
    <location>
        <begin position="337"/>
        <end position="347"/>
    </location>
</feature>
<feature type="compositionally biased region" description="Basic and acidic residues" evidence="1">
    <location>
        <begin position="194"/>
        <end position="203"/>
    </location>
</feature>
<dbReference type="Proteomes" id="UP001497444">
    <property type="component" value="Chromosome 5"/>
</dbReference>
<organism evidence="2 3">
    <name type="scientific">Sphagnum jensenii</name>
    <dbReference type="NCBI Taxonomy" id="128206"/>
    <lineage>
        <taxon>Eukaryota</taxon>
        <taxon>Viridiplantae</taxon>
        <taxon>Streptophyta</taxon>
        <taxon>Embryophyta</taxon>
        <taxon>Bryophyta</taxon>
        <taxon>Sphagnophytina</taxon>
        <taxon>Sphagnopsida</taxon>
        <taxon>Sphagnales</taxon>
        <taxon>Sphagnaceae</taxon>
        <taxon>Sphagnum</taxon>
    </lineage>
</organism>
<dbReference type="PANTHER" id="PTHR39267:SF1">
    <property type="entry name" value="SURVIVAL MOTOR NEURON PROTEIN"/>
    <property type="match status" value="1"/>
</dbReference>
<evidence type="ECO:0000313" key="2">
    <source>
        <dbReference type="EMBL" id="CAK9274036.1"/>
    </source>
</evidence>
<dbReference type="EMBL" id="OZ020100">
    <property type="protein sequence ID" value="CAK9274036.1"/>
    <property type="molecule type" value="Genomic_DNA"/>
</dbReference>
<feature type="region of interest" description="Disordered" evidence="1">
    <location>
        <begin position="419"/>
        <end position="464"/>
    </location>
</feature>
<feature type="compositionally biased region" description="Basic and acidic residues" evidence="1">
    <location>
        <begin position="316"/>
        <end position="325"/>
    </location>
</feature>
<feature type="compositionally biased region" description="Basic and acidic residues" evidence="1">
    <location>
        <begin position="419"/>
        <end position="431"/>
    </location>
</feature>
<accession>A0ABP0X6I4</accession>
<feature type="compositionally biased region" description="Basic and acidic residues" evidence="1">
    <location>
        <begin position="49"/>
        <end position="64"/>
    </location>
</feature>
<feature type="region of interest" description="Disordered" evidence="1">
    <location>
        <begin position="40"/>
        <end position="102"/>
    </location>
</feature>